<dbReference type="STRING" id="3641.A0A061EZH2"/>
<dbReference type="PANTHER" id="PTHR12879">
    <property type="entry name" value="SPHINGOLIPID DELTA 4 DESATURASE/C-4 HYDROXYLASE PROTEIN DES2"/>
    <property type="match status" value="1"/>
</dbReference>
<evidence type="ECO:0000313" key="2">
    <source>
        <dbReference type="EMBL" id="EOY09822.1"/>
    </source>
</evidence>
<accession>A0A061EZH2</accession>
<dbReference type="HOGENOM" id="CLU_1931338_0_0_1"/>
<keyword evidence="3" id="KW-1185">Reference proteome</keyword>
<keyword evidence="1" id="KW-0472">Membrane</keyword>
<dbReference type="AlphaFoldDB" id="A0A061EZH2"/>
<dbReference type="Proteomes" id="UP000026915">
    <property type="component" value="Chromosome 5"/>
</dbReference>
<dbReference type="GO" id="GO:0046513">
    <property type="term" value="P:ceramide biosynthetic process"/>
    <property type="evidence" value="ECO:0000318"/>
    <property type="project" value="GO_Central"/>
</dbReference>
<organism evidence="2 3">
    <name type="scientific">Theobroma cacao</name>
    <name type="common">Cacao</name>
    <name type="synonym">Cocoa</name>
    <dbReference type="NCBI Taxonomy" id="3641"/>
    <lineage>
        <taxon>Eukaryota</taxon>
        <taxon>Viridiplantae</taxon>
        <taxon>Streptophyta</taxon>
        <taxon>Embryophyta</taxon>
        <taxon>Tracheophyta</taxon>
        <taxon>Spermatophyta</taxon>
        <taxon>Magnoliopsida</taxon>
        <taxon>eudicotyledons</taxon>
        <taxon>Gunneridae</taxon>
        <taxon>Pentapetalae</taxon>
        <taxon>rosids</taxon>
        <taxon>malvids</taxon>
        <taxon>Malvales</taxon>
        <taxon>Malvaceae</taxon>
        <taxon>Byttnerioideae</taxon>
        <taxon>Theobroma</taxon>
    </lineage>
</organism>
<dbReference type="EMBL" id="CM001883">
    <property type="protein sequence ID" value="EOY09822.1"/>
    <property type="molecule type" value="Genomic_DNA"/>
</dbReference>
<evidence type="ECO:0000313" key="3">
    <source>
        <dbReference type="Proteomes" id="UP000026915"/>
    </source>
</evidence>
<dbReference type="GO" id="GO:0016020">
    <property type="term" value="C:membrane"/>
    <property type="evidence" value="ECO:0007669"/>
    <property type="project" value="GOC"/>
</dbReference>
<feature type="transmembrane region" description="Helical" evidence="1">
    <location>
        <begin position="12"/>
        <end position="33"/>
    </location>
</feature>
<proteinExistence type="predicted"/>
<dbReference type="eggNOG" id="KOG2987">
    <property type="taxonomic scope" value="Eukaryota"/>
</dbReference>
<dbReference type="InParanoid" id="A0A061EZH2"/>
<keyword evidence="1" id="KW-0812">Transmembrane</keyword>
<evidence type="ECO:0000256" key="1">
    <source>
        <dbReference type="SAM" id="Phobius"/>
    </source>
</evidence>
<reference evidence="2 3" key="1">
    <citation type="journal article" date="2013" name="Genome Biol.">
        <title>The genome sequence of the most widely cultivated cacao type and its use to identify candidate genes regulating pod color.</title>
        <authorList>
            <person name="Motamayor J.C."/>
            <person name="Mockaitis K."/>
            <person name="Schmutz J."/>
            <person name="Haiminen N."/>
            <person name="Iii D.L."/>
            <person name="Cornejo O."/>
            <person name="Findley S.D."/>
            <person name="Zheng P."/>
            <person name="Utro F."/>
            <person name="Royaert S."/>
            <person name="Saski C."/>
            <person name="Jenkins J."/>
            <person name="Podicheti R."/>
            <person name="Zhao M."/>
            <person name="Scheffler B.E."/>
            <person name="Stack J.C."/>
            <person name="Feltus F.A."/>
            <person name="Mustiga G.M."/>
            <person name="Amores F."/>
            <person name="Phillips W."/>
            <person name="Marelli J.P."/>
            <person name="May G.D."/>
            <person name="Shapiro H."/>
            <person name="Ma J."/>
            <person name="Bustamante C.D."/>
            <person name="Schnell R.J."/>
            <person name="Main D."/>
            <person name="Gilbert D."/>
            <person name="Parida L."/>
            <person name="Kuhn D.N."/>
        </authorList>
    </citation>
    <scope>NUCLEOTIDE SEQUENCE [LARGE SCALE GENOMIC DNA]</scope>
    <source>
        <strain evidence="3">cv. Matina 1-6</strain>
    </source>
</reference>
<gene>
    <name evidence="2" type="ORF">TCM_025198</name>
</gene>
<protein>
    <submittedName>
        <fullName evidence="2">Fatty acid desaturase family protein</fullName>
    </submittedName>
</protein>
<feature type="transmembrane region" description="Helical" evidence="1">
    <location>
        <begin position="71"/>
        <end position="92"/>
    </location>
</feature>
<name>A0A061EZH2_THECC</name>
<keyword evidence="1" id="KW-1133">Transmembrane helix</keyword>
<dbReference type="PANTHER" id="PTHR12879:SF8">
    <property type="entry name" value="SPHINGOLIPID DELTA(4)-DESATURASE DES1"/>
    <property type="match status" value="1"/>
</dbReference>
<dbReference type="GO" id="GO:0042284">
    <property type="term" value="F:sphingolipid delta-4 desaturase activity"/>
    <property type="evidence" value="ECO:0000318"/>
    <property type="project" value="GO_Central"/>
</dbReference>
<feature type="transmembrane region" description="Helical" evidence="1">
    <location>
        <begin position="45"/>
        <end position="65"/>
    </location>
</feature>
<dbReference type="Gramene" id="EOY09822">
    <property type="protein sequence ID" value="EOY09822"/>
    <property type="gene ID" value="TCM_025198"/>
</dbReference>
<sequence length="131" mass="15279">MDMDVPSHTEAYLVTNVVTKAVWVIFQLFFYALRPLFHKPKPSGYWEFINLFIQIALDATLIYFWGWKPLAYLILSTFVGGGMHPMAGHFIAEHYVFKLDQETYSYYGPLNLLTWSVGYHNVHIGKILTER</sequence>